<accession>A0A1I4HRP9</accession>
<gene>
    <name evidence="1" type="ORF">SAMN04488004_11961</name>
</gene>
<proteinExistence type="predicted"/>
<dbReference type="AlphaFoldDB" id="A0A1I4HRP9"/>
<name>A0A1I4HRP9_9RHOB</name>
<dbReference type="CDD" id="cd07812">
    <property type="entry name" value="SRPBCC"/>
    <property type="match status" value="1"/>
</dbReference>
<protein>
    <submittedName>
        <fullName evidence="1">Polyketide cyclase / dehydrase and lipid transport</fullName>
    </submittedName>
</protein>
<keyword evidence="2" id="KW-1185">Reference proteome</keyword>
<dbReference type="SUPFAM" id="SSF55961">
    <property type="entry name" value="Bet v1-like"/>
    <property type="match status" value="1"/>
</dbReference>
<dbReference type="Proteomes" id="UP000199550">
    <property type="component" value="Unassembled WGS sequence"/>
</dbReference>
<evidence type="ECO:0000313" key="2">
    <source>
        <dbReference type="Proteomes" id="UP000199550"/>
    </source>
</evidence>
<organism evidence="1 2">
    <name type="scientific">Loktanella salsilacus</name>
    <dbReference type="NCBI Taxonomy" id="195913"/>
    <lineage>
        <taxon>Bacteria</taxon>
        <taxon>Pseudomonadati</taxon>
        <taxon>Pseudomonadota</taxon>
        <taxon>Alphaproteobacteria</taxon>
        <taxon>Rhodobacterales</taxon>
        <taxon>Roseobacteraceae</taxon>
        <taxon>Loktanella</taxon>
    </lineage>
</organism>
<dbReference type="OrthoDB" id="7860307at2"/>
<sequence>MKFSAREDIEAPIEKVYAQVTDFAGFERQMMRRGADVRRMDPGQAVTIGSAWDVAFTFRSRERRLRAVVASLKSPTDVVIDLASNGLDGKTTVELVALSPQRTRLSVSIDLSAKSLSARLLLQSLKLAKSNLTKRFKKRVADFAVGIDGEKRSV</sequence>
<dbReference type="Gene3D" id="3.30.530.20">
    <property type="match status" value="1"/>
</dbReference>
<dbReference type="InterPro" id="IPR023393">
    <property type="entry name" value="START-like_dom_sf"/>
</dbReference>
<dbReference type="RefSeq" id="WP_090190866.1">
    <property type="nucleotide sequence ID" value="NZ_FOTF01000019.1"/>
</dbReference>
<dbReference type="STRING" id="195913.SAMN04488004_11961"/>
<reference evidence="1 2" key="1">
    <citation type="submission" date="2016-10" db="EMBL/GenBank/DDBJ databases">
        <authorList>
            <person name="de Groot N.N."/>
        </authorList>
    </citation>
    <scope>NUCLEOTIDE SEQUENCE [LARGE SCALE GENOMIC DNA]</scope>
    <source>
        <strain evidence="1 2">DSM 16199</strain>
    </source>
</reference>
<evidence type="ECO:0000313" key="1">
    <source>
        <dbReference type="EMBL" id="SFL44919.1"/>
    </source>
</evidence>
<dbReference type="EMBL" id="FOTF01000019">
    <property type="protein sequence ID" value="SFL44919.1"/>
    <property type="molecule type" value="Genomic_DNA"/>
</dbReference>